<protein>
    <recommendedName>
        <fullName evidence="6">RING-type domain-containing protein</fullName>
    </recommendedName>
</protein>
<dbReference type="GO" id="GO:0008270">
    <property type="term" value="F:zinc ion binding"/>
    <property type="evidence" value="ECO:0007669"/>
    <property type="project" value="UniProtKB-KW"/>
</dbReference>
<dbReference type="PROSITE" id="PS00518">
    <property type="entry name" value="ZF_RING_1"/>
    <property type="match status" value="1"/>
</dbReference>
<keyword evidence="3" id="KW-0862">Zinc</keyword>
<dbReference type="AlphaFoldDB" id="A0AAD7I519"/>
<dbReference type="Gene3D" id="3.30.40.10">
    <property type="entry name" value="Zinc/RING finger domain, C3HC4 (zinc finger)"/>
    <property type="match status" value="1"/>
</dbReference>
<evidence type="ECO:0000256" key="5">
    <source>
        <dbReference type="SAM" id="MobiDB-lite"/>
    </source>
</evidence>
<dbReference type="GO" id="GO:0033768">
    <property type="term" value="C:SUMO-targeted ubiquitin ligase complex"/>
    <property type="evidence" value="ECO:0007669"/>
    <property type="project" value="TreeGrafter"/>
</dbReference>
<proteinExistence type="predicted"/>
<dbReference type="InterPro" id="IPR017907">
    <property type="entry name" value="Znf_RING_CS"/>
</dbReference>
<dbReference type="GO" id="GO:0006511">
    <property type="term" value="P:ubiquitin-dependent protein catabolic process"/>
    <property type="evidence" value="ECO:0007669"/>
    <property type="project" value="TreeGrafter"/>
</dbReference>
<evidence type="ECO:0000313" key="8">
    <source>
        <dbReference type="Proteomes" id="UP001215280"/>
    </source>
</evidence>
<evidence type="ECO:0000259" key="6">
    <source>
        <dbReference type="PROSITE" id="PS50089"/>
    </source>
</evidence>
<gene>
    <name evidence="7" type="ORF">DFH07DRAFT_967256</name>
</gene>
<evidence type="ECO:0000256" key="1">
    <source>
        <dbReference type="ARBA" id="ARBA00022723"/>
    </source>
</evidence>
<dbReference type="GO" id="GO:0061630">
    <property type="term" value="F:ubiquitin protein ligase activity"/>
    <property type="evidence" value="ECO:0007669"/>
    <property type="project" value="InterPro"/>
</dbReference>
<evidence type="ECO:0000256" key="2">
    <source>
        <dbReference type="ARBA" id="ARBA00022771"/>
    </source>
</evidence>
<reference evidence="7" key="1">
    <citation type="submission" date="2023-03" db="EMBL/GenBank/DDBJ databases">
        <title>Massive genome expansion in bonnet fungi (Mycena s.s.) driven by repeated elements and novel gene families across ecological guilds.</title>
        <authorList>
            <consortium name="Lawrence Berkeley National Laboratory"/>
            <person name="Harder C.B."/>
            <person name="Miyauchi S."/>
            <person name="Viragh M."/>
            <person name="Kuo A."/>
            <person name="Thoen E."/>
            <person name="Andreopoulos B."/>
            <person name="Lu D."/>
            <person name="Skrede I."/>
            <person name="Drula E."/>
            <person name="Henrissat B."/>
            <person name="Morin E."/>
            <person name="Kohler A."/>
            <person name="Barry K."/>
            <person name="LaButti K."/>
            <person name="Morin E."/>
            <person name="Salamov A."/>
            <person name="Lipzen A."/>
            <person name="Mereny Z."/>
            <person name="Hegedus B."/>
            <person name="Baldrian P."/>
            <person name="Stursova M."/>
            <person name="Weitz H."/>
            <person name="Taylor A."/>
            <person name="Grigoriev I.V."/>
            <person name="Nagy L.G."/>
            <person name="Martin F."/>
            <person name="Kauserud H."/>
        </authorList>
    </citation>
    <scope>NUCLEOTIDE SEQUENCE</scope>
    <source>
        <strain evidence="7">CBHHK188m</strain>
    </source>
</reference>
<comment type="caution">
    <text evidence="7">The sequence shown here is derived from an EMBL/GenBank/DDBJ whole genome shotgun (WGS) entry which is preliminary data.</text>
</comment>
<dbReference type="GO" id="GO:0032183">
    <property type="term" value="F:SUMO binding"/>
    <property type="evidence" value="ECO:0007669"/>
    <property type="project" value="TreeGrafter"/>
</dbReference>
<dbReference type="InterPro" id="IPR001841">
    <property type="entry name" value="Znf_RING"/>
</dbReference>
<sequence>MLQHEILQKPIDADDEIPELNDTEDLDKALVLCKQPKVRHTESRYTIDTKYAVALDAILRLKFRETPGAYHQAAHSQMCIHKALASVATVYSWEDKERREQTCVRWSVAPLEAESIERAWALLSSPSGPVKIQTPARVRFIGNRRTTCTAVGPLAPALDIIRGPPSTTVPPGRTTSNAQEAVALRELLATNLTARIEAIHARISEIDDDLVRSGRATPRVSRPPGGHGTASARGPPSARRVPPASAPAVRAGAAPSTCNSERLTPADVLAVRREQAYQNQVIDSGRGATLYGRPLGAPLRRKKPVNRDGARMVRETPLTQAELWLDDKEPPVQYPKEDHHMCGICMMAKSHPVSNVCGHSYCYVCIRVHLETDWKCPVCKTEIHRAPFQHYAEEKFLRKEYPEWNDESSVDYKWKGLVFPKPKRIIVVDSDPILENTR</sequence>
<feature type="compositionally biased region" description="Low complexity" evidence="5">
    <location>
        <begin position="230"/>
        <end position="256"/>
    </location>
</feature>
<dbReference type="InterPro" id="IPR013083">
    <property type="entry name" value="Znf_RING/FYVE/PHD"/>
</dbReference>
<dbReference type="SMART" id="SM00184">
    <property type="entry name" value="RING"/>
    <property type="match status" value="1"/>
</dbReference>
<dbReference type="PROSITE" id="PS50089">
    <property type="entry name" value="ZF_RING_2"/>
    <property type="match status" value="1"/>
</dbReference>
<feature type="region of interest" description="Disordered" evidence="5">
    <location>
        <begin position="215"/>
        <end position="260"/>
    </location>
</feature>
<dbReference type="Pfam" id="PF13920">
    <property type="entry name" value="zf-C3HC4_3"/>
    <property type="match status" value="1"/>
</dbReference>
<keyword evidence="2 4" id="KW-0863">Zinc-finger</keyword>
<feature type="domain" description="RING-type" evidence="6">
    <location>
        <begin position="342"/>
        <end position="380"/>
    </location>
</feature>
<dbReference type="EMBL" id="JARJLG010000156">
    <property type="protein sequence ID" value="KAJ7735255.1"/>
    <property type="molecule type" value="Genomic_DNA"/>
</dbReference>
<dbReference type="Proteomes" id="UP001215280">
    <property type="component" value="Unassembled WGS sequence"/>
</dbReference>
<evidence type="ECO:0000256" key="4">
    <source>
        <dbReference type="PROSITE-ProRule" id="PRU00175"/>
    </source>
</evidence>
<dbReference type="InterPro" id="IPR049627">
    <property type="entry name" value="SLX8"/>
</dbReference>
<keyword evidence="8" id="KW-1185">Reference proteome</keyword>
<dbReference type="PANTHER" id="PTHR47094:SF1">
    <property type="entry name" value="RING-TYPE E3 UBIQUITIN TRANSFERASE"/>
    <property type="match status" value="1"/>
</dbReference>
<organism evidence="7 8">
    <name type="scientific">Mycena maculata</name>
    <dbReference type="NCBI Taxonomy" id="230809"/>
    <lineage>
        <taxon>Eukaryota</taxon>
        <taxon>Fungi</taxon>
        <taxon>Dikarya</taxon>
        <taxon>Basidiomycota</taxon>
        <taxon>Agaricomycotina</taxon>
        <taxon>Agaricomycetes</taxon>
        <taxon>Agaricomycetidae</taxon>
        <taxon>Agaricales</taxon>
        <taxon>Marasmiineae</taxon>
        <taxon>Mycenaceae</taxon>
        <taxon>Mycena</taxon>
    </lineage>
</organism>
<dbReference type="PANTHER" id="PTHR47094">
    <property type="entry name" value="ELFLESS, ISOFORM B"/>
    <property type="match status" value="1"/>
</dbReference>
<evidence type="ECO:0000256" key="3">
    <source>
        <dbReference type="ARBA" id="ARBA00022833"/>
    </source>
</evidence>
<evidence type="ECO:0000313" key="7">
    <source>
        <dbReference type="EMBL" id="KAJ7735255.1"/>
    </source>
</evidence>
<accession>A0AAD7I519</accession>
<name>A0AAD7I519_9AGAR</name>
<dbReference type="SUPFAM" id="SSF57850">
    <property type="entry name" value="RING/U-box"/>
    <property type="match status" value="1"/>
</dbReference>
<dbReference type="GO" id="GO:0140082">
    <property type="term" value="F:SUMO-ubiquitin ligase activity"/>
    <property type="evidence" value="ECO:0007669"/>
    <property type="project" value="TreeGrafter"/>
</dbReference>
<keyword evidence="1" id="KW-0479">Metal-binding</keyword>